<gene>
    <name evidence="8" type="ORF">ACT17_34015</name>
</gene>
<dbReference type="InterPro" id="IPR001128">
    <property type="entry name" value="Cyt_P450"/>
</dbReference>
<proteinExistence type="inferred from homology"/>
<dbReference type="OrthoDB" id="502624at2"/>
<dbReference type="Gene3D" id="1.10.630.10">
    <property type="entry name" value="Cytochrome P450"/>
    <property type="match status" value="1"/>
</dbReference>
<accession>A0A0J8TX27</accession>
<evidence type="ECO:0000256" key="2">
    <source>
        <dbReference type="ARBA" id="ARBA00022617"/>
    </source>
</evidence>
<dbReference type="InterPro" id="IPR036396">
    <property type="entry name" value="Cyt_P450_sf"/>
</dbReference>
<dbReference type="RefSeq" id="WP_019346461.1">
    <property type="nucleotide sequence ID" value="NZ_AGSZ01000395.1"/>
</dbReference>
<evidence type="ECO:0000256" key="1">
    <source>
        <dbReference type="ARBA" id="ARBA00010617"/>
    </source>
</evidence>
<evidence type="ECO:0000256" key="5">
    <source>
        <dbReference type="ARBA" id="ARBA00023004"/>
    </source>
</evidence>
<evidence type="ECO:0000256" key="6">
    <source>
        <dbReference type="ARBA" id="ARBA00023033"/>
    </source>
</evidence>
<dbReference type="PANTHER" id="PTHR46696:SF1">
    <property type="entry name" value="CYTOCHROME P450 YJIB-RELATED"/>
    <property type="match status" value="1"/>
</dbReference>
<evidence type="ECO:0000313" key="9">
    <source>
        <dbReference type="Proteomes" id="UP000037594"/>
    </source>
</evidence>
<dbReference type="Proteomes" id="UP000037594">
    <property type="component" value="Unassembled WGS sequence"/>
</dbReference>
<dbReference type="GO" id="GO:0005506">
    <property type="term" value="F:iron ion binding"/>
    <property type="evidence" value="ECO:0007669"/>
    <property type="project" value="InterPro"/>
</dbReference>
<keyword evidence="4" id="KW-0560">Oxidoreductase</keyword>
<feature type="region of interest" description="Disordered" evidence="7">
    <location>
        <begin position="1"/>
        <end position="22"/>
    </location>
</feature>
<organism evidence="8 9">
    <name type="scientific">Mycolicibacterium conceptionense</name>
    <dbReference type="NCBI Taxonomy" id="451644"/>
    <lineage>
        <taxon>Bacteria</taxon>
        <taxon>Bacillati</taxon>
        <taxon>Actinomycetota</taxon>
        <taxon>Actinomycetes</taxon>
        <taxon>Mycobacteriales</taxon>
        <taxon>Mycobacteriaceae</taxon>
        <taxon>Mycolicibacterium</taxon>
    </lineage>
</organism>
<evidence type="ECO:0000256" key="7">
    <source>
        <dbReference type="SAM" id="MobiDB-lite"/>
    </source>
</evidence>
<evidence type="ECO:0000256" key="4">
    <source>
        <dbReference type="ARBA" id="ARBA00023002"/>
    </source>
</evidence>
<dbReference type="PANTHER" id="PTHR46696">
    <property type="entry name" value="P450, PUTATIVE (EUROFUNG)-RELATED"/>
    <property type="match status" value="1"/>
</dbReference>
<dbReference type="PRINTS" id="PR00359">
    <property type="entry name" value="BP450"/>
</dbReference>
<dbReference type="GO" id="GO:0016705">
    <property type="term" value="F:oxidoreductase activity, acting on paired donors, with incorporation or reduction of molecular oxygen"/>
    <property type="evidence" value="ECO:0007669"/>
    <property type="project" value="InterPro"/>
</dbReference>
<evidence type="ECO:0000313" key="8">
    <source>
        <dbReference type="EMBL" id="KMV13687.1"/>
    </source>
</evidence>
<evidence type="ECO:0000256" key="3">
    <source>
        <dbReference type="ARBA" id="ARBA00022723"/>
    </source>
</evidence>
<dbReference type="GO" id="GO:0020037">
    <property type="term" value="F:heme binding"/>
    <property type="evidence" value="ECO:0007669"/>
    <property type="project" value="InterPro"/>
</dbReference>
<keyword evidence="3" id="KW-0479">Metal-binding</keyword>
<comment type="similarity">
    <text evidence="1">Belongs to the cytochrome P450 family.</text>
</comment>
<dbReference type="EMBL" id="LFOD01000080">
    <property type="protein sequence ID" value="KMV13687.1"/>
    <property type="molecule type" value="Genomic_DNA"/>
</dbReference>
<dbReference type="GO" id="GO:0004497">
    <property type="term" value="F:monooxygenase activity"/>
    <property type="evidence" value="ECO:0007669"/>
    <property type="project" value="UniProtKB-KW"/>
</dbReference>
<dbReference type="InterPro" id="IPR002397">
    <property type="entry name" value="Cyt_P450_B"/>
</dbReference>
<dbReference type="Pfam" id="PF00067">
    <property type="entry name" value="p450"/>
    <property type="match status" value="1"/>
</dbReference>
<dbReference type="AlphaFoldDB" id="A0A0J8TX27"/>
<keyword evidence="2" id="KW-0349">Heme</keyword>
<protein>
    <submittedName>
        <fullName evidence="8">Cytochrome P450 family protein</fullName>
    </submittedName>
</protein>
<keyword evidence="6" id="KW-0503">Monooxygenase</keyword>
<sequence>MTTSAPQHDIAVAGADPGPDCPRTEDYLPWQDEQLRVDPYPFYARALREAPVSIDWDGAYVLTKYDDLMHYGRLPSVVIEPEWAETGAWAILSDMALGRDEPDHTRLKRMTGKWLTPKKIKEWLKLTEEITDELLDEIGEDGLVDGSDLAVEVAHRTICRVMQVPEDGAQELRREMRNAMFVLSSARDQSDRDQSVEAHKYMQGRVRECIEYKRAHPSDGLLDDLLRLQDTGEMSEAEAFATAVFFYTVGHMDASYLMCSGLQLFTERPEIFDAFRSNPDVRDAIVTELVRYDAPEPVITRSTTEDLTIRGVHVPAGSRLRLMLGAANHDPDVYDNPDEFDYTRPPEQSRSMTFSFGTHTCQGKLLAQGEIRVLWERIAARYSRIELAGEPTLKNTDASRHYYTLPLRLVR</sequence>
<name>A0A0J8TX27_9MYCO</name>
<dbReference type="PATRIC" id="fig|451644.5.peg.6996"/>
<dbReference type="SUPFAM" id="SSF48264">
    <property type="entry name" value="Cytochrome P450"/>
    <property type="match status" value="1"/>
</dbReference>
<comment type="caution">
    <text evidence="8">The sequence shown here is derived from an EMBL/GenBank/DDBJ whole genome shotgun (WGS) entry which is preliminary data.</text>
</comment>
<keyword evidence="5" id="KW-0408">Iron</keyword>
<reference evidence="8 9" key="1">
    <citation type="submission" date="2015-06" db="EMBL/GenBank/DDBJ databases">
        <title>Genome sequence of Mycobacterium conceptionense strain MLE.</title>
        <authorList>
            <person name="Greninger A.L."/>
            <person name="Cunningham G."/>
            <person name="Chiu C.Y."/>
            <person name="Miller S."/>
        </authorList>
    </citation>
    <scope>NUCLEOTIDE SEQUENCE [LARGE SCALE GENOMIC DNA]</scope>
    <source>
        <strain evidence="8 9">MLE</strain>
    </source>
</reference>